<evidence type="ECO:0000256" key="2">
    <source>
        <dbReference type="ARBA" id="ARBA00005885"/>
    </source>
</evidence>
<comment type="similarity">
    <text evidence="2">Belongs to the TPX2 family.</text>
</comment>
<proteinExistence type="inferred from homology"/>
<sequence length="349" mass="37540">CAMDSDNVGPVSANGMSHENGDPEQSIYGEGGIVLGEVNGTPACVYEIDGPNSNPKTDVKLEDGASNNSSSEAVRASKTAFTESNGLAKSKSKEHGMKEADHSKDPKTQKGPSMAKAEKSSRPKAVVTTSVKKGKDGKGVETNTADANGSLASNSHPKQSFALGTKNRSFNDREVADRNSKPTPVPIHAHVTKQSGKSDAVSSSMNATKSEGLMYAVIELTFLLASEKTKLTALRKGPTDKAEDGVDSVESTLSPTAGDDKTRKVGTLPSYDISFRCDERAEKRKEFYSKLEEKIHAMEVEKNNLEARSKESQEAEIKMLRKSLTFKATPMPSFYQEPPPPKPELKKVT</sequence>
<dbReference type="GO" id="GO:0008017">
    <property type="term" value="F:microtubule binding"/>
    <property type="evidence" value="ECO:0007669"/>
    <property type="project" value="InterPro"/>
</dbReference>
<reference evidence="9 10" key="1">
    <citation type="journal article" date="2019" name="Genome Biol. Evol.">
        <title>The Rhododendron genome and chromosomal organization provide insight into shared whole-genome duplications across the heath family (Ericaceae).</title>
        <authorList>
            <person name="Soza V.L."/>
            <person name="Lindsley D."/>
            <person name="Waalkes A."/>
            <person name="Ramage E."/>
            <person name="Patwardhan R.P."/>
            <person name="Burton J.N."/>
            <person name="Adey A."/>
            <person name="Kumar A."/>
            <person name="Qiu R."/>
            <person name="Shendure J."/>
            <person name="Hall B."/>
        </authorList>
    </citation>
    <scope>NUCLEOTIDE SEQUENCE [LARGE SCALE GENOMIC DNA]</scope>
    <source>
        <strain evidence="9">RSF 1966-606</strain>
    </source>
</reference>
<feature type="region of interest" description="Disordered" evidence="7">
    <location>
        <begin position="44"/>
        <end position="204"/>
    </location>
</feature>
<evidence type="ECO:0000256" key="3">
    <source>
        <dbReference type="ARBA" id="ARBA00022490"/>
    </source>
</evidence>
<accession>A0A6A4LA74</accession>
<keyword evidence="4" id="KW-0493">Microtubule</keyword>
<dbReference type="EMBL" id="QEFC01002439">
    <property type="protein sequence ID" value="KAE9452189.1"/>
    <property type="molecule type" value="Genomic_DNA"/>
</dbReference>
<feature type="region of interest" description="Disordered" evidence="7">
    <location>
        <begin position="328"/>
        <end position="349"/>
    </location>
</feature>
<dbReference type="OrthoDB" id="1939285at2759"/>
<evidence type="ECO:0000259" key="8">
    <source>
        <dbReference type="Pfam" id="PF06886"/>
    </source>
</evidence>
<evidence type="ECO:0000313" key="9">
    <source>
        <dbReference type="EMBL" id="KAE9452189.1"/>
    </source>
</evidence>
<dbReference type="InterPro" id="IPR027329">
    <property type="entry name" value="TPX2_C"/>
</dbReference>
<evidence type="ECO:0000256" key="1">
    <source>
        <dbReference type="ARBA" id="ARBA00004245"/>
    </source>
</evidence>
<evidence type="ECO:0000256" key="7">
    <source>
        <dbReference type="SAM" id="MobiDB-lite"/>
    </source>
</evidence>
<evidence type="ECO:0000256" key="6">
    <source>
        <dbReference type="SAM" id="Coils"/>
    </source>
</evidence>
<feature type="compositionally biased region" description="Basic and acidic residues" evidence="7">
    <location>
        <begin position="91"/>
        <end position="108"/>
    </location>
</feature>
<keyword evidence="10" id="KW-1185">Reference proteome</keyword>
<feature type="domain" description="TPX2 C-terminal" evidence="8">
    <location>
        <begin position="273"/>
        <end position="343"/>
    </location>
</feature>
<feature type="region of interest" description="Disordered" evidence="7">
    <location>
        <begin position="1"/>
        <end position="29"/>
    </location>
</feature>
<evidence type="ECO:0000313" key="10">
    <source>
        <dbReference type="Proteomes" id="UP000428333"/>
    </source>
</evidence>
<feature type="region of interest" description="Disordered" evidence="7">
    <location>
        <begin position="235"/>
        <end position="265"/>
    </location>
</feature>
<feature type="non-terminal residue" evidence="9">
    <location>
        <position position="1"/>
    </location>
</feature>
<dbReference type="AlphaFoldDB" id="A0A6A4LA74"/>
<dbReference type="PANTHER" id="PTHR31358">
    <property type="entry name" value="PROTEIN WVD2-LIKE 4"/>
    <property type="match status" value="1"/>
</dbReference>
<comment type="subcellular location">
    <subcellularLocation>
        <location evidence="1">Cytoplasm</location>
        <location evidence="1">Cytoskeleton</location>
    </subcellularLocation>
</comment>
<dbReference type="Pfam" id="PF06886">
    <property type="entry name" value="TPX2"/>
    <property type="match status" value="1"/>
</dbReference>
<gene>
    <name evidence="9" type="ORF">C3L33_15890</name>
</gene>
<protein>
    <recommendedName>
        <fullName evidence="8">TPX2 C-terminal domain-containing protein</fullName>
    </recommendedName>
</protein>
<name>A0A6A4LA74_9ERIC</name>
<evidence type="ECO:0000256" key="4">
    <source>
        <dbReference type="ARBA" id="ARBA00022701"/>
    </source>
</evidence>
<keyword evidence="5" id="KW-0206">Cytoskeleton</keyword>
<organism evidence="9 10">
    <name type="scientific">Rhododendron williamsianum</name>
    <dbReference type="NCBI Taxonomy" id="262921"/>
    <lineage>
        <taxon>Eukaryota</taxon>
        <taxon>Viridiplantae</taxon>
        <taxon>Streptophyta</taxon>
        <taxon>Embryophyta</taxon>
        <taxon>Tracheophyta</taxon>
        <taxon>Spermatophyta</taxon>
        <taxon>Magnoliopsida</taxon>
        <taxon>eudicotyledons</taxon>
        <taxon>Gunneridae</taxon>
        <taxon>Pentapetalae</taxon>
        <taxon>asterids</taxon>
        <taxon>Ericales</taxon>
        <taxon>Ericaceae</taxon>
        <taxon>Ericoideae</taxon>
        <taxon>Rhodoreae</taxon>
        <taxon>Rhododendron</taxon>
    </lineage>
</organism>
<dbReference type="GO" id="GO:0005874">
    <property type="term" value="C:microtubule"/>
    <property type="evidence" value="ECO:0007669"/>
    <property type="project" value="UniProtKB-KW"/>
</dbReference>
<evidence type="ECO:0000256" key="5">
    <source>
        <dbReference type="ARBA" id="ARBA00023212"/>
    </source>
</evidence>
<feature type="compositionally biased region" description="Polar residues" evidence="7">
    <location>
        <begin position="141"/>
        <end position="158"/>
    </location>
</feature>
<keyword evidence="3" id="KW-0963">Cytoplasm</keyword>
<comment type="caution">
    <text evidence="9">The sequence shown here is derived from an EMBL/GenBank/DDBJ whole genome shotgun (WGS) entry which is preliminary data.</text>
</comment>
<dbReference type="InterPro" id="IPR044833">
    <property type="entry name" value="WDL5/6"/>
</dbReference>
<keyword evidence="6" id="KW-0175">Coiled coil</keyword>
<dbReference type="PANTHER" id="PTHR31358:SF29">
    <property type="entry name" value="PROTEIN WVD2-LIKE 5-RELATED"/>
    <property type="match status" value="1"/>
</dbReference>
<dbReference type="Proteomes" id="UP000428333">
    <property type="component" value="Linkage Group LG09"/>
</dbReference>
<feature type="compositionally biased region" description="Basic and acidic residues" evidence="7">
    <location>
        <begin position="169"/>
        <end position="180"/>
    </location>
</feature>
<feature type="coiled-coil region" evidence="6">
    <location>
        <begin position="288"/>
        <end position="315"/>
    </location>
</feature>
<feature type="compositionally biased region" description="Polar residues" evidence="7">
    <location>
        <begin position="192"/>
        <end position="204"/>
    </location>
</feature>